<dbReference type="Proteomes" id="UP000218209">
    <property type="component" value="Unassembled WGS sequence"/>
</dbReference>
<proteinExistence type="predicted"/>
<evidence type="ECO:0000313" key="3">
    <source>
        <dbReference type="Proteomes" id="UP000218209"/>
    </source>
</evidence>
<name>A0A1X6NZE7_PORUM</name>
<dbReference type="AlphaFoldDB" id="A0A1X6NZE7"/>
<gene>
    <name evidence="2" type="ORF">BU14_0320s0007</name>
</gene>
<feature type="compositionally biased region" description="Low complexity" evidence="1">
    <location>
        <begin position="30"/>
        <end position="45"/>
    </location>
</feature>
<evidence type="ECO:0000313" key="2">
    <source>
        <dbReference type="EMBL" id="OSX73896.1"/>
    </source>
</evidence>
<dbReference type="PANTHER" id="PTHR48125:SF12">
    <property type="entry name" value="AT HOOK TRANSCRIPTION FACTOR FAMILY-RELATED"/>
    <property type="match status" value="1"/>
</dbReference>
<reference evidence="2 3" key="1">
    <citation type="submission" date="2017-03" db="EMBL/GenBank/DDBJ databases">
        <title>WGS assembly of Porphyra umbilicalis.</title>
        <authorList>
            <person name="Brawley S.H."/>
            <person name="Blouin N.A."/>
            <person name="Ficko-Blean E."/>
            <person name="Wheeler G.L."/>
            <person name="Lohr M."/>
            <person name="Goodson H.V."/>
            <person name="Jenkins J.W."/>
            <person name="Blaby-Haas C.E."/>
            <person name="Helliwell K.E."/>
            <person name="Chan C."/>
            <person name="Marriage T."/>
            <person name="Bhattacharya D."/>
            <person name="Klein A.S."/>
            <person name="Badis Y."/>
            <person name="Brodie J."/>
            <person name="Cao Y."/>
            <person name="Collen J."/>
            <person name="Dittami S.M."/>
            <person name="Gachon C.M."/>
            <person name="Green B.R."/>
            <person name="Karpowicz S."/>
            <person name="Kim J.W."/>
            <person name="Kudahl U."/>
            <person name="Lin S."/>
            <person name="Michel G."/>
            <person name="Mittag M."/>
            <person name="Olson B.J."/>
            <person name="Pangilinan J."/>
            <person name="Peng Y."/>
            <person name="Qiu H."/>
            <person name="Shu S."/>
            <person name="Singer J.T."/>
            <person name="Smith A.G."/>
            <person name="Sprecher B.N."/>
            <person name="Wagner V."/>
            <person name="Wang W."/>
            <person name="Wang Z.-Y."/>
            <person name="Yan J."/>
            <person name="Yarish C."/>
            <person name="Zoeuner-Riek S."/>
            <person name="Zhuang Y."/>
            <person name="Zou Y."/>
            <person name="Lindquist E.A."/>
            <person name="Grimwood J."/>
            <person name="Barry K."/>
            <person name="Rokhsar D.S."/>
            <person name="Schmutz J."/>
            <person name="Stiller J.W."/>
            <person name="Grossman A.R."/>
            <person name="Prochnik S.E."/>
        </authorList>
    </citation>
    <scope>NUCLEOTIDE SEQUENCE [LARGE SCALE GENOMIC DNA]</scope>
    <source>
        <strain evidence="2">4086291</strain>
    </source>
</reference>
<feature type="compositionally biased region" description="Polar residues" evidence="1">
    <location>
        <begin position="133"/>
        <end position="146"/>
    </location>
</feature>
<accession>A0A1X6NZE7</accession>
<feature type="region of interest" description="Disordered" evidence="1">
    <location>
        <begin position="1"/>
        <end position="62"/>
    </location>
</feature>
<dbReference type="EMBL" id="KV918973">
    <property type="protein sequence ID" value="OSX73896.1"/>
    <property type="molecule type" value="Genomic_DNA"/>
</dbReference>
<feature type="compositionally biased region" description="Polar residues" evidence="1">
    <location>
        <begin position="350"/>
        <end position="364"/>
    </location>
</feature>
<feature type="region of interest" description="Disordered" evidence="1">
    <location>
        <begin position="130"/>
        <end position="166"/>
    </location>
</feature>
<feature type="region of interest" description="Disordered" evidence="1">
    <location>
        <begin position="325"/>
        <end position="364"/>
    </location>
</feature>
<feature type="compositionally biased region" description="Basic and acidic residues" evidence="1">
    <location>
        <begin position="328"/>
        <end position="349"/>
    </location>
</feature>
<dbReference type="PANTHER" id="PTHR48125">
    <property type="entry name" value="LP07818P1"/>
    <property type="match status" value="1"/>
</dbReference>
<feature type="compositionally biased region" description="Basic residues" evidence="1">
    <location>
        <begin position="147"/>
        <end position="159"/>
    </location>
</feature>
<evidence type="ECO:0000256" key="1">
    <source>
        <dbReference type="SAM" id="MobiDB-lite"/>
    </source>
</evidence>
<protein>
    <submittedName>
        <fullName evidence="2">Uncharacterized protein</fullName>
    </submittedName>
</protein>
<keyword evidence="3" id="KW-1185">Reference proteome</keyword>
<sequence length="672" mass="69553">MAGGRTPDRTPAPTFQDRDNKDTLRAASGARPPVAPRLAPAPSSVGSGVPIHMQQNPSPLLEGRHAPAAAHTAVHQEAVTAWSSAAVGRVATAASASSLPPIATGPLPRHPQLEFENHSTTLAAGTVPHYNEANHSSSEEAQLLSTKTHKGRPTPRRRNSLPAVPSLASVPGLGLASGRVDGSGGVGRALPRRTPLAAPSVARLPHTKTGVSEATPPKTAPRDVPYAEALAGLLKLSGQDKVACAAAADVAKKRADGLTIMVGIRRLLKSRTKAKTGNATKTIDVFPSPSQRSAMVTCAVKDHTEYSETEATDFLLETILAPRRASKRSRDGAMEHEARKPEDLVEPKSSRSAGTSTPSAKLNQSMSHTFADLKRNMTQAWFVKVTGRPKPIMTSVAAAGWLDQRSYSMTPGGRGGIIEAIMKGYKHLGVYDQRVRPAAGAGSNPVPTICLGHYGLGALCVREALECIRDGVSDSGGPDLYRYQRYVDEVIAHDAYLPKTSWERDGILLCDGADPQRAVFEAEFMLKFGGDGESRMAGVPVVEISETGWVAAEADRAGGVGAGEGGIAGDGQRVIDGGNGPAAVALPAEAAAAAAEAAVGTAEQVADVPMLPPRAMAPAAPSPPVAAAVPSLPEAAAAQPQSSTRARAAAILSAAQAEAAALLALADDDDLL</sequence>
<organism evidence="2 3">
    <name type="scientific">Porphyra umbilicalis</name>
    <name type="common">Purple laver</name>
    <name type="synonym">Red alga</name>
    <dbReference type="NCBI Taxonomy" id="2786"/>
    <lineage>
        <taxon>Eukaryota</taxon>
        <taxon>Rhodophyta</taxon>
        <taxon>Bangiophyceae</taxon>
        <taxon>Bangiales</taxon>
        <taxon>Bangiaceae</taxon>
        <taxon>Porphyra</taxon>
    </lineage>
</organism>